<keyword evidence="4" id="KW-1185">Reference proteome</keyword>
<dbReference type="OrthoDB" id="5357513at2759"/>
<protein>
    <submittedName>
        <fullName evidence="3">Aldo-keto reductase-like protein</fullName>
    </submittedName>
</protein>
<dbReference type="AlphaFoldDB" id="A0A6A6IK09"/>
<reference evidence="3" key="1">
    <citation type="journal article" date="2020" name="Stud. Mycol.">
        <title>101 Dothideomycetes genomes: a test case for predicting lifestyles and emergence of pathogens.</title>
        <authorList>
            <person name="Haridas S."/>
            <person name="Albert R."/>
            <person name="Binder M."/>
            <person name="Bloem J."/>
            <person name="Labutti K."/>
            <person name="Salamov A."/>
            <person name="Andreopoulos B."/>
            <person name="Baker S."/>
            <person name="Barry K."/>
            <person name="Bills G."/>
            <person name="Bluhm B."/>
            <person name="Cannon C."/>
            <person name="Castanera R."/>
            <person name="Culley D."/>
            <person name="Daum C."/>
            <person name="Ezra D."/>
            <person name="Gonzalez J."/>
            <person name="Henrissat B."/>
            <person name="Kuo A."/>
            <person name="Liang C."/>
            <person name="Lipzen A."/>
            <person name="Lutzoni F."/>
            <person name="Magnuson J."/>
            <person name="Mondo S."/>
            <person name="Nolan M."/>
            <person name="Ohm R."/>
            <person name="Pangilinan J."/>
            <person name="Park H.-J."/>
            <person name="Ramirez L."/>
            <person name="Alfaro M."/>
            <person name="Sun H."/>
            <person name="Tritt A."/>
            <person name="Yoshinaga Y."/>
            <person name="Zwiers L.-H."/>
            <person name="Turgeon B."/>
            <person name="Goodwin S."/>
            <person name="Spatafora J."/>
            <person name="Crous P."/>
            <person name="Grigoriev I."/>
        </authorList>
    </citation>
    <scope>NUCLEOTIDE SEQUENCE</scope>
    <source>
        <strain evidence="3">CBS 122368</strain>
    </source>
</reference>
<dbReference type="Proteomes" id="UP000800094">
    <property type="component" value="Unassembled WGS sequence"/>
</dbReference>
<dbReference type="InterPro" id="IPR036812">
    <property type="entry name" value="NAD(P)_OxRdtase_dom_sf"/>
</dbReference>
<accession>A0A6A6IK09</accession>
<keyword evidence="1" id="KW-0560">Oxidoreductase</keyword>
<sequence length="289" mass="32361">MRNNTTEEGTACPATLLRLLYGTAWKSENTKQLVCEAVRAGLRAFDTAAQPKHYREDLLEAAIRSVIETDAIPQGELWLQTKFTPSTCQDPKNIPYDPTTPLQVQVITSVANSLKNLNHDPSPADPTSHAYLDCLILHAPLRNPESTLEVWDYISSLVPHPVRHLGISNVSLPMLELLYEHMRVKPSIVQNAFHGGRGYDVELRAFCKDKGITYQGFWVLKKNASLLQSLPVKAFALWAILDGNTNSERMLAGVEGLDKVREFSNRSANDEVVENWVKQLEDAIRSGRE</sequence>
<evidence type="ECO:0000256" key="1">
    <source>
        <dbReference type="ARBA" id="ARBA00023002"/>
    </source>
</evidence>
<evidence type="ECO:0000313" key="4">
    <source>
        <dbReference type="Proteomes" id="UP000800094"/>
    </source>
</evidence>
<evidence type="ECO:0000313" key="3">
    <source>
        <dbReference type="EMBL" id="KAF2250935.1"/>
    </source>
</evidence>
<dbReference type="EMBL" id="ML987193">
    <property type="protein sequence ID" value="KAF2250935.1"/>
    <property type="molecule type" value="Genomic_DNA"/>
</dbReference>
<organism evidence="3 4">
    <name type="scientific">Trematosphaeria pertusa</name>
    <dbReference type="NCBI Taxonomy" id="390896"/>
    <lineage>
        <taxon>Eukaryota</taxon>
        <taxon>Fungi</taxon>
        <taxon>Dikarya</taxon>
        <taxon>Ascomycota</taxon>
        <taxon>Pezizomycotina</taxon>
        <taxon>Dothideomycetes</taxon>
        <taxon>Pleosporomycetidae</taxon>
        <taxon>Pleosporales</taxon>
        <taxon>Massarineae</taxon>
        <taxon>Trematosphaeriaceae</taxon>
        <taxon>Trematosphaeria</taxon>
    </lineage>
</organism>
<dbReference type="RefSeq" id="XP_033685939.1">
    <property type="nucleotide sequence ID" value="XM_033830933.1"/>
</dbReference>
<gene>
    <name evidence="3" type="ORF">BU26DRAFT_530001</name>
</gene>
<dbReference type="PANTHER" id="PTHR11732">
    <property type="entry name" value="ALDO/KETO REDUCTASE"/>
    <property type="match status" value="1"/>
</dbReference>
<name>A0A6A6IK09_9PLEO</name>
<dbReference type="Pfam" id="PF00248">
    <property type="entry name" value="Aldo_ket_red"/>
    <property type="match status" value="1"/>
</dbReference>
<proteinExistence type="predicted"/>
<dbReference type="InterPro" id="IPR020471">
    <property type="entry name" value="AKR"/>
</dbReference>
<dbReference type="GO" id="GO:0016491">
    <property type="term" value="F:oxidoreductase activity"/>
    <property type="evidence" value="ECO:0007669"/>
    <property type="project" value="UniProtKB-KW"/>
</dbReference>
<dbReference type="InterPro" id="IPR023210">
    <property type="entry name" value="NADP_OxRdtase_dom"/>
</dbReference>
<dbReference type="Gene3D" id="3.20.20.100">
    <property type="entry name" value="NADP-dependent oxidoreductase domain"/>
    <property type="match status" value="1"/>
</dbReference>
<feature type="domain" description="NADP-dependent oxidoreductase" evidence="2">
    <location>
        <begin position="27"/>
        <end position="216"/>
    </location>
</feature>
<dbReference type="SUPFAM" id="SSF51430">
    <property type="entry name" value="NAD(P)-linked oxidoreductase"/>
    <property type="match status" value="1"/>
</dbReference>
<evidence type="ECO:0000259" key="2">
    <source>
        <dbReference type="Pfam" id="PF00248"/>
    </source>
</evidence>
<dbReference type="GeneID" id="54584263"/>